<accession>A0A6J5M8A0</accession>
<reference evidence="1" key="1">
    <citation type="submission" date="2020-04" db="EMBL/GenBank/DDBJ databases">
        <authorList>
            <person name="Chiriac C."/>
            <person name="Salcher M."/>
            <person name="Ghai R."/>
            <person name="Kavagutti S V."/>
        </authorList>
    </citation>
    <scope>NUCLEOTIDE SEQUENCE</scope>
</reference>
<evidence type="ECO:0008006" key="2">
    <source>
        <dbReference type="Google" id="ProtNLM"/>
    </source>
</evidence>
<dbReference type="EMBL" id="LR796388">
    <property type="protein sequence ID" value="CAB4141316.1"/>
    <property type="molecule type" value="Genomic_DNA"/>
</dbReference>
<evidence type="ECO:0000313" key="1">
    <source>
        <dbReference type="EMBL" id="CAB4141316.1"/>
    </source>
</evidence>
<organism evidence="1">
    <name type="scientific">uncultured Caudovirales phage</name>
    <dbReference type="NCBI Taxonomy" id="2100421"/>
    <lineage>
        <taxon>Viruses</taxon>
        <taxon>Duplodnaviria</taxon>
        <taxon>Heunggongvirae</taxon>
        <taxon>Uroviricota</taxon>
        <taxon>Caudoviricetes</taxon>
        <taxon>Peduoviridae</taxon>
        <taxon>Maltschvirus</taxon>
        <taxon>Maltschvirus maltsch</taxon>
    </lineage>
</organism>
<proteinExistence type="predicted"/>
<gene>
    <name evidence="1" type="ORF">UFOVP410_155</name>
</gene>
<sequence>MIRIEIERLRRRLEIQEGKKYSNSELSELSGCDRNVLSRITNSPHIIPSATCIDKLAQFFFTALENHTVDECPHQHMKEIILDMVQVFPDHITNEKISLLKPIKTVSVTVLWEFV</sequence>
<protein>
    <recommendedName>
        <fullName evidence="2">HTH_XRE domain containing protein</fullName>
    </recommendedName>
</protein>
<name>A0A6J5M8A0_9CAUD</name>